<evidence type="ECO:0000313" key="5">
    <source>
        <dbReference type="EMBL" id="GER51405.1"/>
    </source>
</evidence>
<dbReference type="OrthoDB" id="5391403at2759"/>
<keyword evidence="3" id="KW-0450">Lipoyl</keyword>
<dbReference type="Gene3D" id="3.30.559.10">
    <property type="entry name" value="Chloramphenicol acetyltransferase-like domain"/>
    <property type="match status" value="1"/>
</dbReference>
<dbReference type="InterPro" id="IPR050537">
    <property type="entry name" value="2-oxoacid_dehydrogenase"/>
</dbReference>
<dbReference type="PANTHER" id="PTHR43416">
    <property type="entry name" value="DIHYDROLIPOYLLYSINE-RESIDUE SUCCINYLTRANSFERASE COMPONENT OF 2-OXOGLUTARATE DEHYDROGENASE COMPLEX, MITOCHONDRIAL-RELATED"/>
    <property type="match status" value="1"/>
</dbReference>
<dbReference type="Proteomes" id="UP000325081">
    <property type="component" value="Unassembled WGS sequence"/>
</dbReference>
<dbReference type="PANTHER" id="PTHR43416:SF5">
    <property type="entry name" value="DIHYDROLIPOYLLYSINE-RESIDUE SUCCINYLTRANSFERASE COMPONENT OF 2-OXOGLUTARATE DEHYDROGENASE COMPLEX, MITOCHONDRIAL"/>
    <property type="match status" value="1"/>
</dbReference>
<evidence type="ECO:0000313" key="6">
    <source>
        <dbReference type="Proteomes" id="UP000325081"/>
    </source>
</evidence>
<comment type="cofactor">
    <cofactor evidence="1">
        <name>(R)-lipoate</name>
        <dbReference type="ChEBI" id="CHEBI:83088"/>
    </cofactor>
</comment>
<reference evidence="6" key="1">
    <citation type="journal article" date="2019" name="Curr. Biol.">
        <title>Genome Sequence of Striga asiatica Provides Insight into the Evolution of Plant Parasitism.</title>
        <authorList>
            <person name="Yoshida S."/>
            <person name="Kim S."/>
            <person name="Wafula E.K."/>
            <person name="Tanskanen J."/>
            <person name="Kim Y.M."/>
            <person name="Honaas L."/>
            <person name="Yang Z."/>
            <person name="Spallek T."/>
            <person name="Conn C.E."/>
            <person name="Ichihashi Y."/>
            <person name="Cheong K."/>
            <person name="Cui S."/>
            <person name="Der J.P."/>
            <person name="Gundlach H."/>
            <person name="Jiao Y."/>
            <person name="Hori C."/>
            <person name="Ishida J.K."/>
            <person name="Kasahara H."/>
            <person name="Kiba T."/>
            <person name="Kim M.S."/>
            <person name="Koo N."/>
            <person name="Laohavisit A."/>
            <person name="Lee Y.H."/>
            <person name="Lumba S."/>
            <person name="McCourt P."/>
            <person name="Mortimer J.C."/>
            <person name="Mutuku J.M."/>
            <person name="Nomura T."/>
            <person name="Sasaki-Sekimoto Y."/>
            <person name="Seto Y."/>
            <person name="Wang Y."/>
            <person name="Wakatake T."/>
            <person name="Sakakibara H."/>
            <person name="Demura T."/>
            <person name="Yamaguchi S."/>
            <person name="Yoneyama K."/>
            <person name="Manabe R.I."/>
            <person name="Nelson D.C."/>
            <person name="Schulman A.H."/>
            <person name="Timko M.P."/>
            <person name="dePamphilis C.W."/>
            <person name="Choi D."/>
            <person name="Shirasu K."/>
        </authorList>
    </citation>
    <scope>NUCLEOTIDE SEQUENCE [LARGE SCALE GENOMIC DNA]</scope>
    <source>
        <strain evidence="6">cv. UVA1</strain>
    </source>
</reference>
<feature type="non-terminal residue" evidence="5">
    <location>
        <position position="1"/>
    </location>
</feature>
<comment type="caution">
    <text evidence="5">The sequence shown here is derived from an EMBL/GenBank/DDBJ whole genome shotgun (WGS) entry which is preliminary data.</text>
</comment>
<protein>
    <submittedName>
        <fullName evidence="5">Dihydrolipoyllysine-residue succinyltransferase component of 2-oxoglutarate dehydrogenase complex</fullName>
    </submittedName>
</protein>
<accession>A0A5A7R153</accession>
<dbReference type="InterPro" id="IPR023213">
    <property type="entry name" value="CAT-like_dom_sf"/>
</dbReference>
<sequence>HRAFSLIDKGNSVAINAITGTLLARSPAIYNSQIQFQEKGQPETTSQKEPLPLLPRKRQPQNPNYPLKIGKDETNLMKLPSDYKDSFVEKHGVKLRLMSGFVKAAISTLQKQPILNVVIECIFCECCSWFF</sequence>
<dbReference type="EMBL" id="BKCP01009626">
    <property type="protein sequence ID" value="GER51405.1"/>
    <property type="molecule type" value="Genomic_DNA"/>
</dbReference>
<comment type="similarity">
    <text evidence="2">Belongs to the 2-oxoacid dehydrogenase family.</text>
</comment>
<dbReference type="AlphaFoldDB" id="A0A5A7R153"/>
<keyword evidence="5" id="KW-0808">Transferase</keyword>
<organism evidence="5 6">
    <name type="scientific">Striga asiatica</name>
    <name type="common">Asiatic witchweed</name>
    <name type="synonym">Buchnera asiatica</name>
    <dbReference type="NCBI Taxonomy" id="4170"/>
    <lineage>
        <taxon>Eukaryota</taxon>
        <taxon>Viridiplantae</taxon>
        <taxon>Streptophyta</taxon>
        <taxon>Embryophyta</taxon>
        <taxon>Tracheophyta</taxon>
        <taxon>Spermatophyta</taxon>
        <taxon>Magnoliopsida</taxon>
        <taxon>eudicotyledons</taxon>
        <taxon>Gunneridae</taxon>
        <taxon>Pentapetalae</taxon>
        <taxon>asterids</taxon>
        <taxon>lamiids</taxon>
        <taxon>Lamiales</taxon>
        <taxon>Orobanchaceae</taxon>
        <taxon>Buchnereae</taxon>
        <taxon>Striga</taxon>
    </lineage>
</organism>
<dbReference type="GO" id="GO:0004149">
    <property type="term" value="F:dihydrolipoyllysine-residue succinyltransferase activity"/>
    <property type="evidence" value="ECO:0007669"/>
    <property type="project" value="TreeGrafter"/>
</dbReference>
<proteinExistence type="inferred from homology"/>
<evidence type="ECO:0000256" key="4">
    <source>
        <dbReference type="SAM" id="MobiDB-lite"/>
    </source>
</evidence>
<feature type="compositionally biased region" description="Polar residues" evidence="4">
    <location>
        <begin position="36"/>
        <end position="48"/>
    </location>
</feature>
<keyword evidence="6" id="KW-1185">Reference proteome</keyword>
<feature type="region of interest" description="Disordered" evidence="4">
    <location>
        <begin position="36"/>
        <end position="70"/>
    </location>
</feature>
<name>A0A5A7R153_STRAF</name>
<dbReference type="SUPFAM" id="SSF52777">
    <property type="entry name" value="CoA-dependent acyltransferases"/>
    <property type="match status" value="1"/>
</dbReference>
<gene>
    <name evidence="5" type="ORF">STAS_28775</name>
</gene>
<evidence type="ECO:0000256" key="1">
    <source>
        <dbReference type="ARBA" id="ARBA00001938"/>
    </source>
</evidence>
<evidence type="ECO:0000256" key="2">
    <source>
        <dbReference type="ARBA" id="ARBA00007317"/>
    </source>
</evidence>
<dbReference type="GO" id="GO:0006099">
    <property type="term" value="P:tricarboxylic acid cycle"/>
    <property type="evidence" value="ECO:0007669"/>
    <property type="project" value="TreeGrafter"/>
</dbReference>
<dbReference type="GO" id="GO:0005739">
    <property type="term" value="C:mitochondrion"/>
    <property type="evidence" value="ECO:0007669"/>
    <property type="project" value="TreeGrafter"/>
</dbReference>
<evidence type="ECO:0000256" key="3">
    <source>
        <dbReference type="ARBA" id="ARBA00022823"/>
    </source>
</evidence>